<sequence>MTTKRGSLSIAGAGKATGGIYERVTISGAGRVEGDVEADSVEISGAGKIVGKVKANRVELAGACKVVGAVIAQEFEAAGAWKVGGDVQSERFKAAGAGSVEGSVQAQEFSNAGTVKVAKNLRAQRVKFSGVLKAGGDVEASQLRGSGAFRIEGLLAADQLELELGERSWAREIGGERITVRKRESFWGWLARWWGRQIELSTETIEADEIYLEATVAKAVRGKRVTLGPECRIERVEYSESLRIDPKSAVREQVRL</sequence>
<dbReference type="EMBL" id="AP011629">
    <property type="protein sequence ID" value="BAL52469.1"/>
    <property type="molecule type" value="Genomic_DNA"/>
</dbReference>
<dbReference type="PANTHER" id="PTHR35024:SF4">
    <property type="entry name" value="POLYMER-FORMING CYTOSKELETAL PROTEIN"/>
    <property type="match status" value="1"/>
</dbReference>
<gene>
    <name evidence="2" type="ORF">HGMM_F01E02C12</name>
</gene>
<name>H5S8I3_9BACT</name>
<organism evidence="2">
    <name type="scientific">uncultured Acetothermia bacterium</name>
    <dbReference type="NCBI Taxonomy" id="236499"/>
    <lineage>
        <taxon>Bacteria</taxon>
        <taxon>Candidatus Bipolaricaulota</taxon>
        <taxon>environmental samples</taxon>
    </lineage>
</organism>
<evidence type="ECO:0000256" key="1">
    <source>
        <dbReference type="ARBA" id="ARBA00044755"/>
    </source>
</evidence>
<dbReference type="PANTHER" id="PTHR35024">
    <property type="entry name" value="HYPOTHETICAL CYTOSOLIC PROTEIN"/>
    <property type="match status" value="1"/>
</dbReference>
<protein>
    <submittedName>
        <fullName evidence="2">Hypothetical conserved protein</fullName>
    </submittedName>
</protein>
<accession>H5S8I3</accession>
<comment type="similarity">
    <text evidence="1">Belongs to the bactofilin family.</text>
</comment>
<dbReference type="AlphaFoldDB" id="H5S8I3"/>
<reference evidence="2" key="2">
    <citation type="journal article" date="2012" name="PLoS ONE">
        <title>A Deeply Branching Thermophilic Bacterium with an Ancient Acetyl-CoA Pathway Dominates a Subsurface Ecosystem.</title>
        <authorList>
            <person name="Takami H."/>
            <person name="Noguchi H."/>
            <person name="Takaki Y."/>
            <person name="Uchiyama I."/>
            <person name="Toyoda A."/>
            <person name="Nishi S."/>
            <person name="Chee G.-J."/>
            <person name="Arai W."/>
            <person name="Nunoura T."/>
            <person name="Itoh T."/>
            <person name="Hattori M."/>
            <person name="Takai K."/>
        </authorList>
    </citation>
    <scope>NUCLEOTIDE SEQUENCE</scope>
</reference>
<dbReference type="InterPro" id="IPR007607">
    <property type="entry name" value="BacA/B"/>
</dbReference>
<evidence type="ECO:0000313" key="2">
    <source>
        <dbReference type="EMBL" id="BAL52469.1"/>
    </source>
</evidence>
<reference evidence="2" key="1">
    <citation type="journal article" date="2005" name="Environ. Microbiol.">
        <title>Genetic and functional properties of uncultivated thermophilic crenarchaeotes from a subsurface gold mine as revealed by analysis of genome fragments.</title>
        <authorList>
            <person name="Nunoura T."/>
            <person name="Hirayama H."/>
            <person name="Takami H."/>
            <person name="Oida H."/>
            <person name="Nishi S."/>
            <person name="Shimamura S."/>
            <person name="Suzuki Y."/>
            <person name="Inagaki F."/>
            <person name="Takai K."/>
            <person name="Nealson K.H."/>
            <person name="Horikoshi K."/>
        </authorList>
    </citation>
    <scope>NUCLEOTIDE SEQUENCE</scope>
</reference>
<proteinExistence type="inferred from homology"/>
<dbReference type="Pfam" id="PF04519">
    <property type="entry name" value="Bactofilin"/>
    <property type="match status" value="1"/>
</dbReference>